<comment type="caution">
    <text evidence="1">The sequence shown here is derived from an EMBL/GenBank/DDBJ whole genome shotgun (WGS) entry which is preliminary data.</text>
</comment>
<dbReference type="InterPro" id="IPR050870">
    <property type="entry name" value="FAST_kinase"/>
</dbReference>
<organism evidence="1 2">
    <name type="scientific">Polarella glacialis</name>
    <name type="common">Dinoflagellate</name>
    <dbReference type="NCBI Taxonomy" id="89957"/>
    <lineage>
        <taxon>Eukaryota</taxon>
        <taxon>Sar</taxon>
        <taxon>Alveolata</taxon>
        <taxon>Dinophyceae</taxon>
        <taxon>Suessiales</taxon>
        <taxon>Suessiaceae</taxon>
        <taxon>Polarella</taxon>
    </lineage>
</organism>
<dbReference type="GO" id="GO:0003723">
    <property type="term" value="F:RNA binding"/>
    <property type="evidence" value="ECO:0007669"/>
    <property type="project" value="TreeGrafter"/>
</dbReference>
<accession>A0A813F1J7</accession>
<dbReference type="GO" id="GO:0009507">
    <property type="term" value="C:chloroplast"/>
    <property type="evidence" value="ECO:0007669"/>
    <property type="project" value="GOC"/>
</dbReference>
<evidence type="ECO:0000313" key="1">
    <source>
        <dbReference type="EMBL" id="CAE8607390.1"/>
    </source>
</evidence>
<dbReference type="OrthoDB" id="418073at2759"/>
<evidence type="ECO:0000313" key="2">
    <source>
        <dbReference type="Proteomes" id="UP000654075"/>
    </source>
</evidence>
<dbReference type="AlphaFoldDB" id="A0A813F1J7"/>
<gene>
    <name evidence="1" type="ORF">PGLA1383_LOCUS25327</name>
</gene>
<dbReference type="GO" id="GO:0035770">
    <property type="term" value="C:ribonucleoprotein granule"/>
    <property type="evidence" value="ECO:0007669"/>
    <property type="project" value="TreeGrafter"/>
</dbReference>
<proteinExistence type="predicted"/>
<dbReference type="PANTHER" id="PTHR21228">
    <property type="entry name" value="FAST LEU-RICH DOMAIN-CONTAINING"/>
    <property type="match status" value="1"/>
</dbReference>
<dbReference type="PANTHER" id="PTHR21228:SF40">
    <property type="entry name" value="LD45607P"/>
    <property type="match status" value="1"/>
</dbReference>
<dbReference type="GO" id="GO:0005759">
    <property type="term" value="C:mitochondrial matrix"/>
    <property type="evidence" value="ECO:0007669"/>
    <property type="project" value="TreeGrafter"/>
</dbReference>
<reference evidence="1" key="1">
    <citation type="submission" date="2021-02" db="EMBL/GenBank/DDBJ databases">
        <authorList>
            <person name="Dougan E. K."/>
            <person name="Rhodes N."/>
            <person name="Thang M."/>
            <person name="Chan C."/>
        </authorList>
    </citation>
    <scope>NUCLEOTIDE SEQUENCE</scope>
</reference>
<sequence>PESLEVGDLDELWAVVGEHLPEHFDEGHAVSCLARAAELGLRSAGGSDSPGGLQQLVEALREPLQTGRLQPSSLARLASAVADISLTDSGLIAELAVQTQSRATEFGALEAAVLARALANLGRPDALASLLDGVADRAPAIGSRALAGIVWAAASARLRDVAGGSGALDACIDEAAQRGDRLKPQALANLVWAMGALRKRREPALRALLPHVVDRSRDMAPQGLANSLWALAALRPKSRVGGSASAPPGWLEEDAVLRLSIQALRKIEDFNPLELAGLARATATYASAGTRGADFAPLSAAILGEATKSPQR</sequence>
<dbReference type="GO" id="GO:0044528">
    <property type="term" value="P:regulation of mitochondrial mRNA stability"/>
    <property type="evidence" value="ECO:0007669"/>
    <property type="project" value="TreeGrafter"/>
</dbReference>
<feature type="non-terminal residue" evidence="1">
    <location>
        <position position="1"/>
    </location>
</feature>
<protein>
    <submittedName>
        <fullName evidence="1">Uncharacterized protein</fullName>
    </submittedName>
</protein>
<dbReference type="GO" id="GO:1901259">
    <property type="term" value="P:chloroplast rRNA processing"/>
    <property type="evidence" value="ECO:0007669"/>
    <property type="project" value="TreeGrafter"/>
</dbReference>
<dbReference type="GO" id="GO:0000963">
    <property type="term" value="P:mitochondrial RNA processing"/>
    <property type="evidence" value="ECO:0007669"/>
    <property type="project" value="TreeGrafter"/>
</dbReference>
<keyword evidence="2" id="KW-1185">Reference proteome</keyword>
<dbReference type="EMBL" id="CAJNNV010021453">
    <property type="protein sequence ID" value="CAE8607390.1"/>
    <property type="molecule type" value="Genomic_DNA"/>
</dbReference>
<feature type="non-terminal residue" evidence="1">
    <location>
        <position position="312"/>
    </location>
</feature>
<name>A0A813F1J7_POLGL</name>
<dbReference type="Proteomes" id="UP000654075">
    <property type="component" value="Unassembled WGS sequence"/>
</dbReference>